<evidence type="ECO:0000256" key="6">
    <source>
        <dbReference type="NCBIfam" id="TIGR00152"/>
    </source>
</evidence>
<keyword evidence="5" id="KW-0963">Cytoplasm</keyword>
<keyword evidence="2 5" id="KW-0547">Nucleotide-binding</keyword>
<comment type="pathway">
    <text evidence="5">Cofactor biosynthesis; coenzyme A biosynthesis; CoA from (R)-pantothenate: step 5/5.</text>
</comment>
<dbReference type="Proteomes" id="UP000217805">
    <property type="component" value="Chromosome"/>
</dbReference>
<sequence length="213" mass="25260">MIENTKNQKIKLIGITGKMGSGKSLFSLFLKKKGIPVYSSDQRGKILMNQVKIIKQNVIKYFGKDSYRKDKINRTYLSEIVFKNPIALKLLCTIVHPWILLDFKQWMSSIIRIQKKILYVIKESAILFESKSYKECDFIITITSPKKNMIERIIKRDNLNEHQIIDRFKNQISNKKREKESNFVIENYLSTYHLQKEADRIHKLLEKFITQKK</sequence>
<dbReference type="CDD" id="cd02022">
    <property type="entry name" value="DPCK"/>
    <property type="match status" value="1"/>
</dbReference>
<dbReference type="EC" id="2.7.1.24" evidence="5 6"/>
<keyword evidence="8" id="KW-1185">Reference proteome</keyword>
<dbReference type="RefSeq" id="WP_096378336.1">
    <property type="nucleotide sequence ID" value="NZ_AP014609.1"/>
</dbReference>
<dbReference type="GO" id="GO:0016301">
    <property type="term" value="F:kinase activity"/>
    <property type="evidence" value="ECO:0007669"/>
    <property type="project" value="UniProtKB-KW"/>
</dbReference>
<gene>
    <name evidence="5 7" type="primary">coaE</name>
    <name evidence="7" type="ORF">BPAY_444</name>
</gene>
<name>A0ABN5V4T8_9FLAO</name>
<evidence type="ECO:0000256" key="1">
    <source>
        <dbReference type="ARBA" id="ARBA00009018"/>
    </source>
</evidence>
<comment type="catalytic activity">
    <reaction evidence="5">
        <text>3'-dephospho-CoA + ATP = ADP + CoA + H(+)</text>
        <dbReference type="Rhea" id="RHEA:18245"/>
        <dbReference type="ChEBI" id="CHEBI:15378"/>
        <dbReference type="ChEBI" id="CHEBI:30616"/>
        <dbReference type="ChEBI" id="CHEBI:57287"/>
        <dbReference type="ChEBI" id="CHEBI:57328"/>
        <dbReference type="ChEBI" id="CHEBI:456216"/>
        <dbReference type="EC" id="2.7.1.24"/>
    </reaction>
</comment>
<keyword evidence="5" id="KW-0808">Transferase</keyword>
<dbReference type="InterPro" id="IPR001977">
    <property type="entry name" value="Depp_CoAkinase"/>
</dbReference>
<evidence type="ECO:0000256" key="4">
    <source>
        <dbReference type="ARBA" id="ARBA00022993"/>
    </source>
</evidence>
<dbReference type="PANTHER" id="PTHR10695">
    <property type="entry name" value="DEPHOSPHO-COA KINASE-RELATED"/>
    <property type="match status" value="1"/>
</dbReference>
<evidence type="ECO:0000256" key="2">
    <source>
        <dbReference type="ARBA" id="ARBA00022741"/>
    </source>
</evidence>
<feature type="binding site" evidence="5">
    <location>
        <begin position="20"/>
        <end position="25"/>
    </location>
    <ligand>
        <name>ATP</name>
        <dbReference type="ChEBI" id="CHEBI:30616"/>
    </ligand>
</feature>
<evidence type="ECO:0000256" key="5">
    <source>
        <dbReference type="HAMAP-Rule" id="MF_00376"/>
    </source>
</evidence>
<keyword evidence="3 5" id="KW-0067">ATP-binding</keyword>
<dbReference type="PANTHER" id="PTHR10695:SF46">
    <property type="entry name" value="BIFUNCTIONAL COENZYME A SYNTHASE-RELATED"/>
    <property type="match status" value="1"/>
</dbReference>
<evidence type="ECO:0000313" key="8">
    <source>
        <dbReference type="Proteomes" id="UP000217805"/>
    </source>
</evidence>
<reference evidence="7 8" key="1">
    <citation type="journal article" date="2015" name="Microbes Environ.">
        <title>An Efficient Strategy Developed for Next-Generation Sequencing of Endosymbiont Genomes Performed Using Crude DNA Isolated from Host Tissues: A Case Study of Blattabacterium cuenoti Inhabiting the Fat Bodies of Cockroaches.</title>
        <authorList>
            <person name="Kinjo Y."/>
            <person name="Saitoh S."/>
            <person name="Tokuda G."/>
        </authorList>
    </citation>
    <scope>NUCLEOTIDE SEQUENCE [LARGE SCALE GENOMIC DNA]</scope>
    <source>
        <strain evidence="7 8">BPAY</strain>
    </source>
</reference>
<dbReference type="PROSITE" id="PS51219">
    <property type="entry name" value="DPCK"/>
    <property type="match status" value="1"/>
</dbReference>
<dbReference type="Gene3D" id="3.40.50.300">
    <property type="entry name" value="P-loop containing nucleotide triphosphate hydrolases"/>
    <property type="match status" value="1"/>
</dbReference>
<comment type="function">
    <text evidence="5">Catalyzes the phosphorylation of the 3'-hydroxyl group of dephosphocoenzyme A to form coenzyme A.</text>
</comment>
<accession>A0ABN5V4T8</accession>
<organism evidence="7 8">
    <name type="scientific">Blattabacterium cuenoti BPAY</name>
    <dbReference type="NCBI Taxonomy" id="1457031"/>
    <lineage>
        <taxon>Bacteria</taxon>
        <taxon>Pseudomonadati</taxon>
        <taxon>Bacteroidota</taxon>
        <taxon>Flavobacteriia</taxon>
        <taxon>Flavobacteriales</taxon>
        <taxon>Blattabacteriaceae</taxon>
        <taxon>Blattabacterium</taxon>
    </lineage>
</organism>
<dbReference type="HAMAP" id="MF_00376">
    <property type="entry name" value="Dephospho_CoA_kinase"/>
    <property type="match status" value="1"/>
</dbReference>
<evidence type="ECO:0000256" key="3">
    <source>
        <dbReference type="ARBA" id="ARBA00022840"/>
    </source>
</evidence>
<comment type="similarity">
    <text evidence="1 5">Belongs to the CoaE family.</text>
</comment>
<comment type="subcellular location">
    <subcellularLocation>
        <location evidence="5">Cytoplasm</location>
    </subcellularLocation>
</comment>
<protein>
    <recommendedName>
        <fullName evidence="5 6">Dephospho-CoA kinase</fullName>
        <ecNumber evidence="5 6">2.7.1.24</ecNumber>
    </recommendedName>
    <alternativeName>
        <fullName evidence="5">Dephosphocoenzyme A kinase</fullName>
    </alternativeName>
</protein>
<keyword evidence="5 7" id="KW-0418">Kinase</keyword>
<dbReference type="InterPro" id="IPR027417">
    <property type="entry name" value="P-loop_NTPase"/>
</dbReference>
<dbReference type="Pfam" id="PF01121">
    <property type="entry name" value="CoaE"/>
    <property type="match status" value="1"/>
</dbReference>
<keyword evidence="4 5" id="KW-0173">Coenzyme A biosynthesis</keyword>
<dbReference type="NCBIfam" id="TIGR00152">
    <property type="entry name" value="dephospho-CoA kinase"/>
    <property type="match status" value="1"/>
</dbReference>
<proteinExistence type="inferred from homology"/>
<evidence type="ECO:0000313" key="7">
    <source>
        <dbReference type="EMBL" id="BAR92175.1"/>
    </source>
</evidence>
<dbReference type="SUPFAM" id="SSF52540">
    <property type="entry name" value="P-loop containing nucleoside triphosphate hydrolases"/>
    <property type="match status" value="1"/>
</dbReference>
<dbReference type="EMBL" id="AP014609">
    <property type="protein sequence ID" value="BAR92175.1"/>
    <property type="molecule type" value="Genomic_DNA"/>
</dbReference>